<protein>
    <submittedName>
        <fullName evidence="3">Uncharacterized protein LOC111006042 isoform X3</fullName>
    </submittedName>
</protein>
<dbReference type="InterPro" id="IPR005079">
    <property type="entry name" value="Peptidase_C45_hydrolase"/>
</dbReference>
<dbReference type="RefSeq" id="XP_022133473.1">
    <property type="nucleotide sequence ID" value="XM_022277781.1"/>
</dbReference>
<gene>
    <name evidence="3" type="primary">LOC111006042</name>
</gene>
<dbReference type="Proteomes" id="UP000504603">
    <property type="component" value="Unplaced"/>
</dbReference>
<evidence type="ECO:0000259" key="1">
    <source>
        <dbReference type="Pfam" id="PF03417"/>
    </source>
</evidence>
<dbReference type="AlphaFoldDB" id="A0A6J1BZ81"/>
<dbReference type="InterPro" id="IPR047801">
    <property type="entry name" value="Peptidase_C45"/>
</dbReference>
<name>A0A6J1BZ81_MOMCH</name>
<dbReference type="Gene3D" id="1.10.10.2120">
    <property type="match status" value="1"/>
</dbReference>
<reference evidence="3" key="1">
    <citation type="submission" date="2025-08" db="UniProtKB">
        <authorList>
            <consortium name="RefSeq"/>
        </authorList>
    </citation>
    <scope>IDENTIFICATION</scope>
    <source>
        <strain evidence="3">OHB3-1</strain>
    </source>
</reference>
<sequence>MEMEMFEVGPCESAYQMGFSIGERFSDTIKSRLDNDLVLRDQLLPFAQTPQSQPLIQALCNNNKNKFPRYWDELIGIAEGSGVPILEAFTLNSVPPTNDEVAAGAIGRNFISRDLLETISLENAILVRPCNNVFYYSCSSLPEQFRNITHWIGFSLQRIRSAEVSVGHSYNLIDVQTRRIVNVETASRFRFSAKEIGATPFFHANMYTHLQINQVQDENSTSRQRRADVLPKGSRSEFLSILGDTDNKKYPIYMTGPTLYTLCTALIDLDEQTLSIIQGNPKKNVISHVFSLPLVGLKKP</sequence>
<dbReference type="Gene3D" id="3.60.60.10">
    <property type="entry name" value="Penicillin V Acylase, Chain A"/>
    <property type="match status" value="1"/>
</dbReference>
<dbReference type="PANTHER" id="PTHR34180">
    <property type="entry name" value="PEPTIDASE C45"/>
    <property type="match status" value="1"/>
</dbReference>
<evidence type="ECO:0000313" key="2">
    <source>
        <dbReference type="Proteomes" id="UP000504603"/>
    </source>
</evidence>
<accession>A0A6J1BZ81</accession>
<evidence type="ECO:0000313" key="3">
    <source>
        <dbReference type="RefSeq" id="XP_022133473.1"/>
    </source>
</evidence>
<organism evidence="2 3">
    <name type="scientific">Momordica charantia</name>
    <name type="common">Bitter gourd</name>
    <name type="synonym">Balsam pear</name>
    <dbReference type="NCBI Taxonomy" id="3673"/>
    <lineage>
        <taxon>Eukaryota</taxon>
        <taxon>Viridiplantae</taxon>
        <taxon>Streptophyta</taxon>
        <taxon>Embryophyta</taxon>
        <taxon>Tracheophyta</taxon>
        <taxon>Spermatophyta</taxon>
        <taxon>Magnoliopsida</taxon>
        <taxon>eudicotyledons</taxon>
        <taxon>Gunneridae</taxon>
        <taxon>Pentapetalae</taxon>
        <taxon>rosids</taxon>
        <taxon>fabids</taxon>
        <taxon>Cucurbitales</taxon>
        <taxon>Cucurbitaceae</taxon>
        <taxon>Momordiceae</taxon>
        <taxon>Momordica</taxon>
    </lineage>
</organism>
<dbReference type="PANTHER" id="PTHR34180:SF1">
    <property type="entry name" value="BETA-ALANYL-DOPAMINE_CARCININE HYDROLASE"/>
    <property type="match status" value="1"/>
</dbReference>
<keyword evidence="2" id="KW-1185">Reference proteome</keyword>
<dbReference type="GeneID" id="111006042"/>
<proteinExistence type="predicted"/>
<feature type="domain" description="Peptidase C45 hydrolase" evidence="1">
    <location>
        <begin position="162"/>
        <end position="282"/>
    </location>
</feature>
<dbReference type="Pfam" id="PF03417">
    <property type="entry name" value="AAT"/>
    <property type="match status" value="1"/>
</dbReference>